<dbReference type="Proteomes" id="UP000813462">
    <property type="component" value="Unassembled WGS sequence"/>
</dbReference>
<comment type="similarity">
    <text evidence="1">Belongs to the methyltransferase superfamily. METL family.</text>
</comment>
<evidence type="ECO:0000313" key="5">
    <source>
        <dbReference type="EMBL" id="KAH7547137.1"/>
    </source>
</evidence>
<evidence type="ECO:0000256" key="3">
    <source>
        <dbReference type="ARBA" id="ARBA00022679"/>
    </source>
</evidence>
<name>A0A978W5A3_ZIZJJ</name>
<sequence length="299" mass="34004">MRSAEAATIPHSSTLSASITTVRQLHRHSHPTAPRARRHKLVLEDHYQKKATKYWDAFYKRHKNKFFKDRHYLEKDWGCFFSDEDLSPNRKVVLEVGCGSGSTIFPLLSAFPNLYVHACDFSPNAISLVESNVNFGRDRVNAFVADVTDDALSDHIDPSSVDVVTLIFMLSAVSPNKMPLILQNIKSVIKPNGYVLFRDYAVGDFAQVKLQNKDQMISEDFYVRGDGTRWLQHFEYEHILQTDSQSLSQNDHESFTITFEVLNDYLNKTDMDGAGYMPCVGHVLYLKAFDLSISKAAEV</sequence>
<protein>
    <recommendedName>
        <fullName evidence="4">Methyltransferase type 12 domain-containing protein</fullName>
    </recommendedName>
</protein>
<dbReference type="AlphaFoldDB" id="A0A978W5A3"/>
<dbReference type="InterPro" id="IPR026113">
    <property type="entry name" value="METTL2/6/8-like"/>
</dbReference>
<organism evidence="5 6">
    <name type="scientific">Ziziphus jujuba var. spinosa</name>
    <dbReference type="NCBI Taxonomy" id="714518"/>
    <lineage>
        <taxon>Eukaryota</taxon>
        <taxon>Viridiplantae</taxon>
        <taxon>Streptophyta</taxon>
        <taxon>Embryophyta</taxon>
        <taxon>Tracheophyta</taxon>
        <taxon>Spermatophyta</taxon>
        <taxon>Magnoliopsida</taxon>
        <taxon>eudicotyledons</taxon>
        <taxon>Gunneridae</taxon>
        <taxon>Pentapetalae</taxon>
        <taxon>rosids</taxon>
        <taxon>fabids</taxon>
        <taxon>Rosales</taxon>
        <taxon>Rhamnaceae</taxon>
        <taxon>Paliureae</taxon>
        <taxon>Ziziphus</taxon>
    </lineage>
</organism>
<dbReference type="GO" id="GO:0008173">
    <property type="term" value="F:RNA methyltransferase activity"/>
    <property type="evidence" value="ECO:0007669"/>
    <property type="project" value="UniProtKB-ARBA"/>
</dbReference>
<evidence type="ECO:0000313" key="6">
    <source>
        <dbReference type="Proteomes" id="UP000813462"/>
    </source>
</evidence>
<dbReference type="PANTHER" id="PTHR22809">
    <property type="entry name" value="METHYLTRANSFERASE-RELATED"/>
    <property type="match status" value="1"/>
</dbReference>
<accession>A0A978W5A3</accession>
<dbReference type="SUPFAM" id="SSF53335">
    <property type="entry name" value="S-adenosyl-L-methionine-dependent methyltransferases"/>
    <property type="match status" value="1"/>
</dbReference>
<evidence type="ECO:0000256" key="2">
    <source>
        <dbReference type="ARBA" id="ARBA00022603"/>
    </source>
</evidence>
<feature type="domain" description="Methyltransferase type 12" evidence="4">
    <location>
        <begin position="94"/>
        <end position="194"/>
    </location>
</feature>
<dbReference type="CDD" id="cd02440">
    <property type="entry name" value="AdoMet_MTases"/>
    <property type="match status" value="1"/>
</dbReference>
<keyword evidence="3" id="KW-0808">Transferase</keyword>
<proteinExistence type="inferred from homology"/>
<gene>
    <name evidence="5" type="ORF">FEM48_Zijuj01G0277500</name>
</gene>
<comment type="caution">
    <text evidence="5">The sequence shown here is derived from an EMBL/GenBank/DDBJ whole genome shotgun (WGS) entry which is preliminary data.</text>
</comment>
<dbReference type="PANTHER" id="PTHR22809:SF8">
    <property type="entry name" value="TRNA N(3)-METHYLCYTIDINE METHYLTRANSFERASE"/>
    <property type="match status" value="1"/>
</dbReference>
<dbReference type="InterPro" id="IPR013217">
    <property type="entry name" value="Methyltransf_12"/>
</dbReference>
<evidence type="ECO:0000256" key="1">
    <source>
        <dbReference type="ARBA" id="ARBA00009725"/>
    </source>
</evidence>
<dbReference type="Pfam" id="PF08242">
    <property type="entry name" value="Methyltransf_12"/>
    <property type="match status" value="1"/>
</dbReference>
<dbReference type="Gene3D" id="3.40.50.150">
    <property type="entry name" value="Vaccinia Virus protein VP39"/>
    <property type="match status" value="1"/>
</dbReference>
<evidence type="ECO:0000259" key="4">
    <source>
        <dbReference type="Pfam" id="PF08242"/>
    </source>
</evidence>
<dbReference type="EMBL" id="JAEACU010000001">
    <property type="protein sequence ID" value="KAH7547137.1"/>
    <property type="molecule type" value="Genomic_DNA"/>
</dbReference>
<keyword evidence="2" id="KW-0489">Methyltransferase</keyword>
<dbReference type="InterPro" id="IPR029063">
    <property type="entry name" value="SAM-dependent_MTases_sf"/>
</dbReference>
<dbReference type="GO" id="GO:0008757">
    <property type="term" value="F:S-adenosylmethionine-dependent methyltransferase activity"/>
    <property type="evidence" value="ECO:0007669"/>
    <property type="project" value="UniProtKB-ARBA"/>
</dbReference>
<dbReference type="GO" id="GO:0032259">
    <property type="term" value="P:methylation"/>
    <property type="evidence" value="ECO:0007669"/>
    <property type="project" value="UniProtKB-KW"/>
</dbReference>
<reference evidence="5" key="1">
    <citation type="journal article" date="2021" name="Front. Plant Sci.">
        <title>Chromosome-Scale Genome Assembly for Chinese Sour Jujube and Insights Into Its Genome Evolution and Domestication Signature.</title>
        <authorList>
            <person name="Shen L.-Y."/>
            <person name="Luo H."/>
            <person name="Wang X.-L."/>
            <person name="Wang X.-M."/>
            <person name="Qiu X.-J."/>
            <person name="Liu H."/>
            <person name="Zhou S.-S."/>
            <person name="Jia K.-H."/>
            <person name="Nie S."/>
            <person name="Bao Y.-T."/>
            <person name="Zhang R.-G."/>
            <person name="Yun Q.-Z."/>
            <person name="Chai Y.-H."/>
            <person name="Lu J.-Y."/>
            <person name="Li Y."/>
            <person name="Zhao S.-W."/>
            <person name="Mao J.-F."/>
            <person name="Jia S.-G."/>
            <person name="Mao Y.-M."/>
        </authorList>
    </citation>
    <scope>NUCLEOTIDE SEQUENCE</scope>
    <source>
        <strain evidence="5">AT0</strain>
        <tissue evidence="5">Leaf</tissue>
    </source>
</reference>